<sequence>MSMPRHNAKRDESEPAIIAVLERVGFSVYRLDKPVDLLCGFRGRNYLVEVKTGTKGYGKGLNANQQSFADDWRGSPVFSLHSVDDAVAFSQSVARGVAP</sequence>
<accession>A0ABT8XHM1</accession>
<evidence type="ECO:0000313" key="2">
    <source>
        <dbReference type="Proteomes" id="UP001177080"/>
    </source>
</evidence>
<evidence type="ECO:0000313" key="1">
    <source>
        <dbReference type="EMBL" id="MDO6123173.1"/>
    </source>
</evidence>
<name>A0ABT8XHM1_9HYPH</name>
<proteinExistence type="predicted"/>
<organism evidence="1 2">
    <name type="scientific">Shinella curvata</name>
    <dbReference type="NCBI Taxonomy" id="1817964"/>
    <lineage>
        <taxon>Bacteria</taxon>
        <taxon>Pseudomonadati</taxon>
        <taxon>Pseudomonadota</taxon>
        <taxon>Alphaproteobacteria</taxon>
        <taxon>Hyphomicrobiales</taxon>
        <taxon>Rhizobiaceae</taxon>
        <taxon>Shinella</taxon>
    </lineage>
</organism>
<protein>
    <recommendedName>
        <fullName evidence="3">VRR-NUC domain-containing protein</fullName>
    </recommendedName>
</protein>
<keyword evidence="2" id="KW-1185">Reference proteome</keyword>
<evidence type="ECO:0008006" key="3">
    <source>
        <dbReference type="Google" id="ProtNLM"/>
    </source>
</evidence>
<comment type="caution">
    <text evidence="1">The sequence shown here is derived from an EMBL/GenBank/DDBJ whole genome shotgun (WGS) entry which is preliminary data.</text>
</comment>
<dbReference type="InterPro" id="IPR011335">
    <property type="entry name" value="Restrct_endonuc-II-like"/>
</dbReference>
<gene>
    <name evidence="1" type="ORF">GB928_018450</name>
</gene>
<dbReference type="EMBL" id="WHSC02000007">
    <property type="protein sequence ID" value="MDO6123173.1"/>
    <property type="molecule type" value="Genomic_DNA"/>
</dbReference>
<dbReference type="Proteomes" id="UP001177080">
    <property type="component" value="Unassembled WGS sequence"/>
</dbReference>
<reference evidence="1" key="1">
    <citation type="submission" date="2022-04" db="EMBL/GenBank/DDBJ databases">
        <title>Shinella lacus sp. nov., a novel member of the genus Shinella from water.</title>
        <authorList>
            <person name="Deng Y."/>
        </authorList>
    </citation>
    <scope>NUCLEOTIDE SEQUENCE</scope>
    <source>
        <strain evidence="1">JCM 31239</strain>
    </source>
</reference>
<dbReference type="RefSeq" id="WP_244760795.1">
    <property type="nucleotide sequence ID" value="NZ_JALJCJ010000002.1"/>
</dbReference>
<dbReference type="SUPFAM" id="SSF52980">
    <property type="entry name" value="Restriction endonuclease-like"/>
    <property type="match status" value="1"/>
</dbReference>